<proteinExistence type="predicted"/>
<reference evidence="6 7" key="1">
    <citation type="submission" date="2021-03" db="EMBL/GenBank/DDBJ databases">
        <authorList>
            <person name="D'Agostino P."/>
            <person name="Huntemann M."/>
            <person name="Clum A."/>
            <person name="Spunde A."/>
            <person name="Palaniappan K."/>
            <person name="Ritter S."/>
            <person name="Mikhailova N."/>
            <person name="Chen I.-M."/>
            <person name="Stamatis D."/>
            <person name="Reddy T."/>
            <person name="O'Malley R."/>
            <person name="Daum C."/>
            <person name="Shapiro N."/>
            <person name="Ivanova N."/>
            <person name="Kyrpides N."/>
            <person name="Woyke T."/>
        </authorList>
    </citation>
    <scope>NUCLEOTIDE SEQUENCE [LARGE SCALE GENOMIC DNA]</scope>
    <source>
        <strain evidence="6 7">WS4403</strain>
    </source>
</reference>
<evidence type="ECO:0000256" key="4">
    <source>
        <dbReference type="ARBA" id="ARBA00022898"/>
    </source>
</evidence>
<dbReference type="InterPro" id="IPR015422">
    <property type="entry name" value="PyrdxlP-dep_Trfase_small"/>
</dbReference>
<feature type="domain" description="Aminotransferase class V" evidence="5">
    <location>
        <begin position="39"/>
        <end position="292"/>
    </location>
</feature>
<evidence type="ECO:0000256" key="2">
    <source>
        <dbReference type="ARBA" id="ARBA00022576"/>
    </source>
</evidence>
<evidence type="ECO:0000256" key="1">
    <source>
        <dbReference type="ARBA" id="ARBA00001933"/>
    </source>
</evidence>
<accession>A0ABS4P5R5</accession>
<dbReference type="PANTHER" id="PTHR42778">
    <property type="entry name" value="2-AMINOETHYLPHOSPHONATE--PYRUVATE TRANSAMINASE"/>
    <property type="match status" value="1"/>
</dbReference>
<dbReference type="PIRSF" id="PIRSF000524">
    <property type="entry name" value="SPT"/>
    <property type="match status" value="1"/>
</dbReference>
<dbReference type="InterPro" id="IPR015421">
    <property type="entry name" value="PyrdxlP-dep_Trfase_major"/>
</dbReference>
<dbReference type="GO" id="GO:0047304">
    <property type="term" value="F:2-aminoethylphosphonate-pyruvate transaminase activity"/>
    <property type="evidence" value="ECO:0007669"/>
    <property type="project" value="UniProtKB-EC"/>
</dbReference>
<comment type="cofactor">
    <cofactor evidence="1">
        <name>pyridoxal 5'-phosphate</name>
        <dbReference type="ChEBI" id="CHEBI:597326"/>
    </cofactor>
</comment>
<reference evidence="7" key="2">
    <citation type="submission" date="2023-07" db="EMBL/GenBank/DDBJ databases">
        <title>Genome mining of underrepresented organisms for secondary metabolites.</title>
        <authorList>
            <person name="D'Agostino P.M."/>
        </authorList>
    </citation>
    <scope>NUCLEOTIDE SEQUENCE [LARGE SCALE GENOMIC DNA]</scope>
    <source>
        <strain evidence="7">WS4403</strain>
    </source>
</reference>
<keyword evidence="4" id="KW-0663">Pyridoxal phosphate</keyword>
<evidence type="ECO:0000313" key="6">
    <source>
        <dbReference type="EMBL" id="MBP2167973.1"/>
    </source>
</evidence>
<keyword evidence="2 6" id="KW-0032">Aminotransferase</keyword>
<evidence type="ECO:0000256" key="3">
    <source>
        <dbReference type="ARBA" id="ARBA00022679"/>
    </source>
</evidence>
<evidence type="ECO:0000259" key="5">
    <source>
        <dbReference type="Pfam" id="PF00266"/>
    </source>
</evidence>
<dbReference type="Pfam" id="PF00266">
    <property type="entry name" value="Aminotran_5"/>
    <property type="match status" value="1"/>
</dbReference>
<dbReference type="RefSeq" id="WP_083865669.1">
    <property type="nucleotide sequence ID" value="NZ_JAGGMQ010000001.1"/>
</dbReference>
<dbReference type="PANTHER" id="PTHR42778:SF1">
    <property type="entry name" value="2-AMINOETHYLPHOSPHONATE--PYRUVATE TRANSAMINASE"/>
    <property type="match status" value="1"/>
</dbReference>
<dbReference type="Gene3D" id="3.90.1150.10">
    <property type="entry name" value="Aspartate Aminotransferase, domain 1"/>
    <property type="match status" value="1"/>
</dbReference>
<dbReference type="EC" id="2.6.1.37" evidence="6"/>
<keyword evidence="7" id="KW-1185">Reference proteome</keyword>
<keyword evidence="3 6" id="KW-0808">Transferase</keyword>
<dbReference type="SUPFAM" id="SSF53383">
    <property type="entry name" value="PLP-dependent transferases"/>
    <property type="match status" value="1"/>
</dbReference>
<dbReference type="InterPro" id="IPR000192">
    <property type="entry name" value="Aminotrans_V_dom"/>
</dbReference>
<dbReference type="InterPro" id="IPR024169">
    <property type="entry name" value="SP_NH2Trfase/AEP_transaminase"/>
</dbReference>
<gene>
    <name evidence="6" type="ORF">J2125_001165</name>
</gene>
<comment type="caution">
    <text evidence="6">The sequence shown here is derived from an EMBL/GenBank/DDBJ whole genome shotgun (WGS) entry which is preliminary data.</text>
</comment>
<dbReference type="EMBL" id="JAGGMQ010000001">
    <property type="protein sequence ID" value="MBP2167973.1"/>
    <property type="molecule type" value="Genomic_DNA"/>
</dbReference>
<name>A0ABS4P5R5_9GAMM</name>
<dbReference type="InterPro" id="IPR015424">
    <property type="entry name" value="PyrdxlP-dep_Trfase"/>
</dbReference>
<dbReference type="Proteomes" id="UP001195624">
    <property type="component" value="Unassembled WGS sequence"/>
</dbReference>
<protein>
    <submittedName>
        <fullName evidence="6">2-aminoethylphosphonate-pyruvate transaminase</fullName>
        <ecNumber evidence="6">2.6.1.37</ecNumber>
    </submittedName>
</protein>
<evidence type="ECO:0000313" key="7">
    <source>
        <dbReference type="Proteomes" id="UP001195624"/>
    </source>
</evidence>
<dbReference type="Gene3D" id="3.40.640.10">
    <property type="entry name" value="Type I PLP-dependent aspartate aminotransferase-like (Major domain)"/>
    <property type="match status" value="1"/>
</dbReference>
<organism evidence="6 7">
    <name type="scientific">Winslowiella toletana</name>
    <dbReference type="NCBI Taxonomy" id="92490"/>
    <lineage>
        <taxon>Bacteria</taxon>
        <taxon>Pseudomonadati</taxon>
        <taxon>Pseudomonadota</taxon>
        <taxon>Gammaproteobacteria</taxon>
        <taxon>Enterobacterales</taxon>
        <taxon>Erwiniaceae</taxon>
        <taxon>Winslowiella</taxon>
    </lineage>
</organism>
<sequence>MNIQGHPQPSNLNIAVNSKQHCAQPATADSVPSTQQDLAKTLSIQLRKAVLEIAGCNNHWSAIPLQGSGTFAVEAMLCSLLSQTDHLLIVENGVSASRMAEICHIHHIRYSLLKLDACCGIDLTQVAAALDQDNSITHLAAVHFEAILGVKNDIDGLSRLAVQYGCRLMVDVISTFGVLPLNFSSPALAAVALSASQCLHGAPGMAFVLVCKNELAQKTPPRTFSLDLKAQYRALKSDGQWRFTPPLQIMLSLKQAIDDYRQQGGREARFQLYCQRMIHLLKGMAALGFQPLIEPQHCAPLFVTLVGRSGQHFATSKLNECLLPRQLVLSIISNGADTFRIGVQGEISLSDIDDLLVAVQDCTYQQQLNHLSQMPSG</sequence>